<feature type="compositionally biased region" description="Basic and acidic residues" evidence="2">
    <location>
        <begin position="2601"/>
        <end position="2611"/>
    </location>
</feature>
<feature type="compositionally biased region" description="Low complexity" evidence="2">
    <location>
        <begin position="686"/>
        <end position="703"/>
    </location>
</feature>
<feature type="region of interest" description="Disordered" evidence="2">
    <location>
        <begin position="1071"/>
        <end position="1107"/>
    </location>
</feature>
<feature type="region of interest" description="Disordered" evidence="2">
    <location>
        <begin position="2308"/>
        <end position="2381"/>
    </location>
</feature>
<feature type="compositionally biased region" description="Gly residues" evidence="2">
    <location>
        <begin position="178"/>
        <end position="188"/>
    </location>
</feature>
<organism evidence="3 5">
    <name type="scientific">Volvox reticuliferus</name>
    <dbReference type="NCBI Taxonomy" id="1737510"/>
    <lineage>
        <taxon>Eukaryota</taxon>
        <taxon>Viridiplantae</taxon>
        <taxon>Chlorophyta</taxon>
        <taxon>core chlorophytes</taxon>
        <taxon>Chlorophyceae</taxon>
        <taxon>CS clade</taxon>
        <taxon>Chlamydomonadales</taxon>
        <taxon>Volvocaceae</taxon>
        <taxon>Volvox</taxon>
    </lineage>
</organism>
<feature type="region of interest" description="Disordered" evidence="2">
    <location>
        <begin position="110"/>
        <end position="467"/>
    </location>
</feature>
<sequence>MAQKRQAIREALVGLHYGPTCMVYSMRCQSWYCAHIVNVNGDILKIRYRGWEEDEEIHKFSDRLDCSTGGRKKWKGIKGARGAFRRVWPEWTPAGAQLDPAVMISLAAESARKGKDGARRRSQEQQLQGRPGTRKTSQAAPSGPGDLPSLPPGKLPGDGIDGRGGHDGGDDDEDGYGPAAGSGAGASGGRAVLRPTKRRRTLGLEIPHSTRSESGALQDGSRDAWGRGCRGQSEGGPCKQRQQRVLHRTRCQSMSEEETEETEEEHSGDEDGEGDETEGGVGEEGNQEEEQDTHEYEEQLCGQAVDEENRSGQQRTVTRRRYSTQPGRDPCRMQDGGGNGGSIISGEGGGENDDASSSDDRSDTENYPKGDRPEALGAVRWGRAADRFQNGGGHHAVSGDREHERRRTIGLTLRADTEPKPEPDANPDSDPKEDSDTSPGWIRGRTRGHPRGRPRGSGGGRSRGRRGNTCLQAAVKAAPAQDIDAADVECHQQRLDKGRWRQPSSLGCEELSIGRAVSQPFVQQQGQEQNGRGDSSGRGLVGQQCAGPHCSTAGAQLADCQRAMVRMHYRDVADGNACGGTTVTIGGHKPVARSRMGHCNDGSSGLADGSLRLEVASDQRASWSASARAKFGVVGEGAEHAPAPGVVSITTTGLPAPVAAGVFRAVPVPISKRPKRSGGTGGSHDSQPQSKQQQESQSQPLQEHPVEQQLSQPPRHENREKHEPQVTMVLDAAVNAYVRDPLVLGSQALGSDVQHPTRQDDDGVVLAAGETAPEMPAPGHSTEDLTAPRPHGHQGAAQAQAVALEKPASNLEDSQPGGSSNRVPSKGVPADPPKRGMAELRAAACWPGAVLSVSEGPGPASDPLPGGAHSNDGGVIVCGDKCSEGPRVDGEALDGGNSVLTCKAAPMARRPVELEIRAIHANLVSGAGNTAKSTECQLLATPGRTEDLAIGPEVRAAEAEAADSAAQEPIEMEGLQLAGLAGLGLSTLVEKQPAEHGQESVQHLAANLDSFELQGWPLAMWGAIDSAGAADLQDLPHRTAEGHHPLVPLAVVGAAAVAEAAAVAARATARAAGTPAGQLHSARGAGDSTSRKEVDGASRDGATDHYDSAAMGDAHEHESLLCMTVPPPLLLPLPLHQDVHSESGLLDVVPLRSHPDASGEPHPDLALEEHAGNAVARGLNAADLLPLSSGVRPTRICADDAVREQVEAGNAAAVETSAVDDVAAAGIPAAPLHLPEALEVPAHDMLVDAVAAIGSTGEMEAAGGVAQGLSASELGTGPAGADRAAVLNIPRPQGKDAEQQDAVTHAAVTRAASSLQAFTTNSSRPHGGSLAQAAGRRGPITLASDVENPLSIGAGGCVHAGPNVTGTAAAAAAAEAPEGGTCHLEGEPVQAFGRLARLAAAVREAAAGMGARGSVLAAAAAEALGLRHEPDPERTLKCPQFGATSMTYRKHVAWDERQGIGAAPSIPGVKMQDGGLPLASELIQDAHGALPELRSRAQALQPSVPQPAQTQLPLQGPSMEGAAEAALRLAPEVATGTGPSAPHSAFTARQSHGDRRKSSRPQRQRPLEHLAVRGGGLATAVTRFNAGSLLCVAPVSVETQQDQDPHFGKRKEHSTEETRSRPQRKPKVTGYTAGRSLSDRDQRQVLRDTDGDRLQSLLPPPPQEAAPEADGGPGDDKADAGTSSAYVEIGAARDDAVGAKGAAGRGASPRSARSKGATGNTPSSDAPVGRRAAGRNPAVTYASPCGTSPRGAHGTAAATAPTSNPGTIGRTIAARTTEMLEEGVAAREACADHQRAADTTTMRRPRRRVAERSAPREEATLATEVRTLRSLLAAHQRRVRNLERQLQAEKKVNAQVESKCKALEAANQKQQQEQRQRRRQVAAADDALLHAVAEKLLSYATRLQHHCLAASETAAKVMERLECFPHAASLEETAGVCMAASGASGGAAPQHTRPTAAAASAVASIRLDRLEQQFARLHDPYEDVQNALLRIRRADPDLWERLQPYLPAHIREDHMCTQSNSRAKALVEDFNALSSREKAADMLSEQLNSLAAMVEQRAAVLMAPSKAAILAVMPHVDREPSAVLRLLRQLPVMLPEEAILVIPKDKVPPEVLNVASPVPLPGPMLRRLGQADAQQRPSQQRQQVPQLAPAQPQSRAAQQRIRAGQLEQKGQAEAQDPALHDDDDDQQQQRQRQQQQELNAKPQPHPVAQQQQHLHRHQQQQARRVVPEQPAPQSSPQQMLQQLQQRANEQCTQRQQHQQRQREGLLAWDAQQKQQQLRPPGPSLPANAMVTDNLMTASCRARPAVAETAQATGGASLGCRSRRDEDLQRAPPAMGSRHESPDDPGLTAQTAKRPRAISREDSGMQVQSLGGSSPERQAPPHLAWNHRPQWLQASALKELPPPGSGGGGHVSVASVELGSLPSRRHHDEVLHQQQQQGLHRVPRPASPRPQPLPQGRYFLERQTIMVPLPLHVQVEPFGEARLELELGPGAGPGVQDVPRPVRPPAQGVHLVVAPAPDVGMSAGVTTVQAVSSLVANQSRVRVVQRDGIAGAVANGPARDLDLQPARLQGQPQQQHRLQHQPTVTYVRGPAVRVPGAHGIPRRTESPLHGDRGGANGGHGSGGNVGGGSAAGVCNVDATGGPLAAQLLQQLAVEAMRSGSPACGDSIMLMPAQAQSLGHLRGQVGGRFTSVGLKVPAASLLAQQVAARLGGAPLKPIYHDV</sequence>
<dbReference type="EMBL" id="BNCQ01000006">
    <property type="protein sequence ID" value="GIL99292.1"/>
    <property type="molecule type" value="Genomic_DNA"/>
</dbReference>
<feature type="compositionally biased region" description="Basic and acidic residues" evidence="2">
    <location>
        <begin position="358"/>
        <end position="374"/>
    </location>
</feature>
<feature type="compositionally biased region" description="Basic and acidic residues" evidence="2">
    <location>
        <begin position="1637"/>
        <end position="1653"/>
    </location>
</feature>
<feature type="compositionally biased region" description="Basic and acidic residues" evidence="2">
    <location>
        <begin position="1603"/>
        <end position="1620"/>
    </location>
</feature>
<feature type="compositionally biased region" description="Low complexity" evidence="2">
    <location>
        <begin position="1751"/>
        <end position="1760"/>
    </location>
</feature>
<feature type="compositionally biased region" description="Low complexity" evidence="2">
    <location>
        <begin position="2130"/>
        <end position="2163"/>
    </location>
</feature>
<feature type="region of interest" description="Disordered" evidence="2">
    <location>
        <begin position="1534"/>
        <end position="1567"/>
    </location>
</feature>
<feature type="compositionally biased region" description="Basic and acidic residues" evidence="2">
    <location>
        <begin position="1808"/>
        <end position="1818"/>
    </location>
</feature>
<feature type="compositionally biased region" description="Polar residues" evidence="2">
    <location>
        <begin position="1500"/>
        <end position="1513"/>
    </location>
</feature>
<feature type="compositionally biased region" description="Basic residues" evidence="2">
    <location>
        <begin position="1554"/>
        <end position="1563"/>
    </location>
</feature>
<dbReference type="Proteomes" id="UP000722791">
    <property type="component" value="Unassembled WGS sequence"/>
</dbReference>
<feature type="compositionally biased region" description="Acidic residues" evidence="2">
    <location>
        <begin position="255"/>
        <end position="278"/>
    </location>
</feature>
<dbReference type="EMBL" id="BNCP01000004">
    <property type="protein sequence ID" value="GIL72806.1"/>
    <property type="molecule type" value="Genomic_DNA"/>
</dbReference>
<feature type="compositionally biased region" description="Polar residues" evidence="2">
    <location>
        <begin position="522"/>
        <end position="533"/>
    </location>
</feature>
<feature type="region of interest" description="Disordered" evidence="2">
    <location>
        <begin position="522"/>
        <end position="543"/>
    </location>
</feature>
<feature type="compositionally biased region" description="Polar residues" evidence="2">
    <location>
        <begin position="811"/>
        <end position="823"/>
    </location>
</feature>
<accession>A0A8J4C059</accession>
<feature type="compositionally biased region" description="Basic and acidic residues" evidence="2">
    <location>
        <begin position="110"/>
        <end position="123"/>
    </location>
</feature>
<gene>
    <name evidence="3" type="ORF">Vretifemale_3110</name>
    <name evidence="4" type="ORF">Vretimale_4488</name>
</gene>
<feature type="region of interest" description="Disordered" evidence="2">
    <location>
        <begin position="1790"/>
        <end position="1818"/>
    </location>
</feature>
<evidence type="ECO:0000256" key="2">
    <source>
        <dbReference type="SAM" id="MobiDB-lite"/>
    </source>
</evidence>
<feature type="compositionally biased region" description="Polar residues" evidence="2">
    <location>
        <begin position="2364"/>
        <end position="2375"/>
    </location>
</feature>
<feature type="coiled-coil region" evidence="1">
    <location>
        <begin position="1825"/>
        <end position="1880"/>
    </location>
</feature>
<feature type="region of interest" description="Disordered" evidence="2">
    <location>
        <begin position="771"/>
        <end position="834"/>
    </location>
</feature>
<feature type="region of interest" description="Disordered" evidence="2">
    <location>
        <begin position="1598"/>
        <end position="1681"/>
    </location>
</feature>
<feature type="region of interest" description="Disordered" evidence="2">
    <location>
        <begin position="2130"/>
        <end position="2264"/>
    </location>
</feature>
<feature type="compositionally biased region" description="Basic and acidic residues" evidence="2">
    <location>
        <begin position="397"/>
        <end position="407"/>
    </location>
</feature>
<feature type="compositionally biased region" description="Basic and acidic residues" evidence="2">
    <location>
        <begin position="1089"/>
        <end position="1107"/>
    </location>
</feature>
<feature type="compositionally biased region" description="Basic and acidic residues" evidence="2">
    <location>
        <begin position="415"/>
        <end position="435"/>
    </location>
</feature>
<feature type="region of interest" description="Disordered" evidence="2">
    <location>
        <begin position="1500"/>
        <end position="1521"/>
    </location>
</feature>
<feature type="compositionally biased region" description="Basic residues" evidence="2">
    <location>
        <begin position="444"/>
        <end position="454"/>
    </location>
</feature>
<dbReference type="Proteomes" id="UP000747110">
    <property type="component" value="Unassembled WGS sequence"/>
</dbReference>
<feature type="compositionally biased region" description="Gly residues" evidence="2">
    <location>
        <begin position="2612"/>
        <end position="2623"/>
    </location>
</feature>
<feature type="compositionally biased region" description="Polar residues" evidence="2">
    <location>
        <begin position="124"/>
        <end position="140"/>
    </location>
</feature>
<evidence type="ECO:0000313" key="4">
    <source>
        <dbReference type="EMBL" id="GIL99292.1"/>
    </source>
</evidence>
<feature type="region of interest" description="Disordered" evidence="2">
    <location>
        <begin position="669"/>
        <end position="722"/>
    </location>
</feature>
<feature type="compositionally biased region" description="Low complexity" evidence="2">
    <location>
        <begin position="1698"/>
        <end position="1717"/>
    </location>
</feature>
<feature type="region of interest" description="Disordered" evidence="2">
    <location>
        <begin position="2592"/>
        <end position="2623"/>
    </location>
</feature>
<feature type="compositionally biased region" description="Low complexity" evidence="2">
    <location>
        <begin position="2219"/>
        <end position="2258"/>
    </location>
</feature>
<feature type="region of interest" description="Disordered" evidence="2">
    <location>
        <begin position="2426"/>
        <end position="2453"/>
    </location>
</feature>
<evidence type="ECO:0000313" key="3">
    <source>
        <dbReference type="EMBL" id="GIL72806.1"/>
    </source>
</evidence>
<protein>
    <submittedName>
        <fullName evidence="3">Uncharacterized protein</fullName>
    </submittedName>
</protein>
<keyword evidence="1" id="KW-0175">Coiled coil</keyword>
<proteinExistence type="predicted"/>
<feature type="compositionally biased region" description="Basic residues" evidence="2">
    <location>
        <begin position="241"/>
        <end position="250"/>
    </location>
</feature>
<evidence type="ECO:0000256" key="1">
    <source>
        <dbReference type="SAM" id="Coils"/>
    </source>
</evidence>
<comment type="caution">
    <text evidence="3">The sequence shown here is derived from an EMBL/GenBank/DDBJ whole genome shotgun (WGS) entry which is preliminary data.</text>
</comment>
<keyword evidence="5" id="KW-1185">Reference proteome</keyword>
<feature type="region of interest" description="Disordered" evidence="2">
    <location>
        <begin position="1697"/>
        <end position="1768"/>
    </location>
</feature>
<name>A0A8J4C059_9CHLO</name>
<reference evidence="3" key="1">
    <citation type="journal article" date="2021" name="Proc. Natl. Acad. Sci. U.S.A.">
        <title>Three genomes in the algal genus Volvox reveal the fate of a haploid sex-determining region after a transition to homothallism.</title>
        <authorList>
            <person name="Yamamoto K."/>
            <person name="Hamaji T."/>
            <person name="Kawai-Toyooka H."/>
            <person name="Matsuzaki R."/>
            <person name="Takahashi F."/>
            <person name="Nishimura Y."/>
            <person name="Kawachi M."/>
            <person name="Noguchi H."/>
            <person name="Minakuchi Y."/>
            <person name="Umen J.G."/>
            <person name="Toyoda A."/>
            <person name="Nozaki H."/>
        </authorList>
    </citation>
    <scope>NUCLEOTIDE SEQUENCE</scope>
    <source>
        <strain evidence="4">NIES-3785</strain>
        <strain evidence="3">NIES-3786</strain>
    </source>
</reference>
<dbReference type="OrthoDB" id="552628at2759"/>
<evidence type="ECO:0000313" key="5">
    <source>
        <dbReference type="Proteomes" id="UP000747110"/>
    </source>
</evidence>
<feature type="compositionally biased region" description="Gly residues" evidence="2">
    <location>
        <begin position="335"/>
        <end position="349"/>
    </location>
</feature>